<dbReference type="Proteomes" id="UP001377168">
    <property type="component" value="Unassembled WGS sequence"/>
</dbReference>
<protein>
    <submittedName>
        <fullName evidence="1">LysR family transcriptional regulator</fullName>
    </submittedName>
</protein>
<comment type="caution">
    <text evidence="1">The sequence shown here is derived from an EMBL/GenBank/DDBJ whole genome shotgun (WGS) entry which is preliminary data.</text>
</comment>
<dbReference type="EMBL" id="JBBKAJ010000022">
    <property type="protein sequence ID" value="MEJ8639338.1"/>
    <property type="molecule type" value="Genomic_DNA"/>
</dbReference>
<gene>
    <name evidence="1" type="ORF">WKI67_38950</name>
</gene>
<name>A0ACC6Q6K1_9ACTN</name>
<proteinExistence type="predicted"/>
<keyword evidence="2" id="KW-1185">Reference proteome</keyword>
<accession>A0ACC6Q6K1</accession>
<organism evidence="1 2">
    <name type="scientific">Streptomyces achmelvichensis</name>
    <dbReference type="NCBI Taxonomy" id="3134111"/>
    <lineage>
        <taxon>Bacteria</taxon>
        <taxon>Bacillati</taxon>
        <taxon>Actinomycetota</taxon>
        <taxon>Actinomycetes</taxon>
        <taxon>Kitasatosporales</taxon>
        <taxon>Streptomycetaceae</taxon>
        <taxon>Streptomyces</taxon>
    </lineage>
</organism>
<sequence length="297" mass="31941">MTPTLQQLRYLVAVADCRSITAAACSVYIAQPALSRSIQSLERDLGVTLLDRRGRRATLTAEGTRVVRLARTVLDAVGAIEDVGTARRSALRATVNVAATPALCGVIAADLVPSFVERHPEIDVRLLRHDSREALERALVDGGAELGLVHLPVDQELSAYRLQDREIVLISPPGSELPDPVPLRMLGGLRVVLPPPGTGRRTELEAMFGRLGVRPLAVAENDERPAARTGVTEERGSLIGYRDSVFRVFHHRVEVRSFSPPLLRPVGIAYPPGPLSAAARSFLVHARHSAPAGAPAS</sequence>
<evidence type="ECO:0000313" key="2">
    <source>
        <dbReference type="Proteomes" id="UP001377168"/>
    </source>
</evidence>
<evidence type="ECO:0000313" key="1">
    <source>
        <dbReference type="EMBL" id="MEJ8639338.1"/>
    </source>
</evidence>
<reference evidence="1" key="1">
    <citation type="submission" date="2024-03" db="EMBL/GenBank/DDBJ databases">
        <title>Novel Streptomyces species of biotechnological and ecological value are a feature of Machair soil.</title>
        <authorList>
            <person name="Prole J.R."/>
            <person name="Goodfellow M."/>
            <person name="Allenby N."/>
            <person name="Ward A.C."/>
        </authorList>
    </citation>
    <scope>NUCLEOTIDE SEQUENCE</scope>
    <source>
        <strain evidence="1">MS2.AVA.5</strain>
    </source>
</reference>